<dbReference type="PANTHER" id="PTHR18964">
    <property type="entry name" value="ROK (REPRESSOR, ORF, KINASE) FAMILY"/>
    <property type="match status" value="1"/>
</dbReference>
<dbReference type="RefSeq" id="WP_051136816.1">
    <property type="nucleotide sequence ID" value="NZ_BAABIH010000029.1"/>
</dbReference>
<name>A0A5P9Q7A3_9MICO</name>
<evidence type="ECO:0000256" key="1">
    <source>
        <dbReference type="ARBA" id="ARBA00006479"/>
    </source>
</evidence>
<protein>
    <submittedName>
        <fullName evidence="4">Glucokinase</fullName>
        <ecNumber evidence="4">2.7.1.2</ecNumber>
    </submittedName>
</protein>
<dbReference type="KEGG" id="lxl:KDY119_00650"/>
<keyword evidence="4" id="KW-0418">Kinase</keyword>
<feature type="region of interest" description="Disordered" evidence="2">
    <location>
        <begin position="1"/>
        <end position="23"/>
    </location>
</feature>
<dbReference type="InterPro" id="IPR036388">
    <property type="entry name" value="WH-like_DNA-bd_sf"/>
</dbReference>
<dbReference type="InterPro" id="IPR000600">
    <property type="entry name" value="ROK"/>
</dbReference>
<dbReference type="InterPro" id="IPR036390">
    <property type="entry name" value="WH_DNA-bd_sf"/>
</dbReference>
<dbReference type="Gene3D" id="1.10.10.10">
    <property type="entry name" value="Winged helix-like DNA-binding domain superfamily/Winged helix DNA-binding domain"/>
    <property type="match status" value="1"/>
</dbReference>
<dbReference type="Pfam" id="PF12802">
    <property type="entry name" value="MarR_2"/>
    <property type="match status" value="1"/>
</dbReference>
<evidence type="ECO:0000313" key="5">
    <source>
        <dbReference type="Proteomes" id="UP000326702"/>
    </source>
</evidence>
<dbReference type="Pfam" id="PF00480">
    <property type="entry name" value="ROK"/>
    <property type="match status" value="1"/>
</dbReference>
<dbReference type="Gene3D" id="3.30.420.40">
    <property type="match status" value="2"/>
</dbReference>
<organism evidence="4 5">
    <name type="scientific">Luteimicrobium xylanilyticum</name>
    <dbReference type="NCBI Taxonomy" id="1133546"/>
    <lineage>
        <taxon>Bacteria</taxon>
        <taxon>Bacillati</taxon>
        <taxon>Actinomycetota</taxon>
        <taxon>Actinomycetes</taxon>
        <taxon>Micrococcales</taxon>
        <taxon>Luteimicrobium</taxon>
    </lineage>
</organism>
<reference evidence="4 5" key="1">
    <citation type="submission" date="2019-10" db="EMBL/GenBank/DDBJ databases">
        <title>Genome sequence of Luteimicrobium xylanilyticum HY-24.</title>
        <authorList>
            <person name="Kim D.Y."/>
            <person name="Park H.-Y."/>
        </authorList>
    </citation>
    <scope>NUCLEOTIDE SEQUENCE [LARGE SCALE GENOMIC DNA]</scope>
    <source>
        <strain evidence="4 5">HY-24</strain>
    </source>
</reference>
<dbReference type="InterPro" id="IPR000835">
    <property type="entry name" value="HTH_MarR-typ"/>
</dbReference>
<dbReference type="OrthoDB" id="4083144at2"/>
<evidence type="ECO:0000259" key="3">
    <source>
        <dbReference type="Pfam" id="PF12802"/>
    </source>
</evidence>
<dbReference type="PANTHER" id="PTHR18964:SF173">
    <property type="entry name" value="GLUCOKINASE"/>
    <property type="match status" value="1"/>
</dbReference>
<keyword evidence="4" id="KW-0808">Transferase</keyword>
<evidence type="ECO:0000313" key="4">
    <source>
        <dbReference type="EMBL" id="QFU97156.1"/>
    </source>
</evidence>
<dbReference type="Proteomes" id="UP000326702">
    <property type="component" value="Chromosome"/>
</dbReference>
<dbReference type="EC" id="2.7.1.2" evidence="4"/>
<dbReference type="SUPFAM" id="SSF46785">
    <property type="entry name" value="Winged helix' DNA-binding domain"/>
    <property type="match status" value="1"/>
</dbReference>
<dbReference type="InterPro" id="IPR043129">
    <property type="entry name" value="ATPase_NBD"/>
</dbReference>
<keyword evidence="5" id="KW-1185">Reference proteome</keyword>
<dbReference type="EMBL" id="CP045529">
    <property type="protein sequence ID" value="QFU97156.1"/>
    <property type="molecule type" value="Genomic_DNA"/>
</dbReference>
<dbReference type="GO" id="GO:0004340">
    <property type="term" value="F:glucokinase activity"/>
    <property type="evidence" value="ECO:0007669"/>
    <property type="project" value="UniProtKB-EC"/>
</dbReference>
<proteinExistence type="inferred from homology"/>
<feature type="domain" description="HTH marR-type" evidence="3">
    <location>
        <begin position="31"/>
        <end position="77"/>
    </location>
</feature>
<dbReference type="GO" id="GO:0003700">
    <property type="term" value="F:DNA-binding transcription factor activity"/>
    <property type="evidence" value="ECO:0007669"/>
    <property type="project" value="InterPro"/>
</dbReference>
<comment type="similarity">
    <text evidence="1">Belongs to the ROK (NagC/XylR) family.</text>
</comment>
<evidence type="ECO:0000256" key="2">
    <source>
        <dbReference type="SAM" id="MobiDB-lite"/>
    </source>
</evidence>
<dbReference type="AlphaFoldDB" id="A0A5P9Q7A3"/>
<sequence>MSATGAKSVPRSPGSQASLREANRQRIVDTVKHLGRLTQVELAAATGLSTATVSTIVKTLVADGVLATEPTSRSGRRALEVSIARQVGVVAALHVGARTLSVALGDLAHAVIAERDLPLPPDHRADTTLDRAALILVGLLENLGTDIGELRAIGVAISAPVDRGTGLVLAPGALRSWRDVPVAQVLEKRLARPVHIDSDANLAALAELAQGPVDDLTDMLYLQLSHEVSAGLVLGGRVYRGSSGTAGQIGHIQVDPRGPVCRCGNRGCLDTEAGEAALVGALRTSHGDLTLRDVVRLSAQGDSGCERVLSDAARRVGEVAGSLVTAFDPRRVVVGGELAEAGDVVVGPIREAVERVYLRHEFGGVEVLAGTVGTRAPLLGALELARRETRVVPTEPEDEGTDS</sequence>
<dbReference type="SUPFAM" id="SSF53067">
    <property type="entry name" value="Actin-like ATPase domain"/>
    <property type="match status" value="1"/>
</dbReference>
<accession>A0A5P9Q7A3</accession>
<gene>
    <name evidence="4" type="ORF">KDY119_00650</name>
</gene>